<dbReference type="Proteomes" id="UP000076021">
    <property type="component" value="Chromosome"/>
</dbReference>
<reference evidence="13" key="2">
    <citation type="submission" date="2016-03" db="EMBL/GenBank/DDBJ databases">
        <authorList>
            <person name="Ploux O."/>
        </authorList>
    </citation>
    <scope>NUCLEOTIDE SEQUENCE [LARGE SCALE GENOMIC DNA]</scope>
    <source>
        <strain evidence="13">PP9</strain>
    </source>
</reference>
<evidence type="ECO:0000256" key="11">
    <source>
        <dbReference type="RuleBase" id="RU362042"/>
    </source>
</evidence>
<dbReference type="KEGG" id="rst:ATY39_13000"/>
<dbReference type="InterPro" id="IPR019758">
    <property type="entry name" value="Pept_S26A_signal_pept_1_CS"/>
</dbReference>
<proteinExistence type="inferred from homology"/>
<dbReference type="GO" id="GO:0004252">
    <property type="term" value="F:serine-type endopeptidase activity"/>
    <property type="evidence" value="ECO:0007669"/>
    <property type="project" value="InterPro"/>
</dbReference>
<keyword evidence="5" id="KW-1003">Cell membrane</keyword>
<dbReference type="InterPro" id="IPR000223">
    <property type="entry name" value="Pept_S26A_signal_pept_1"/>
</dbReference>
<dbReference type="PROSITE" id="PS00761">
    <property type="entry name" value="SPASE_I_3"/>
    <property type="match status" value="1"/>
</dbReference>
<keyword evidence="6 11" id="KW-0645">Protease</keyword>
<keyword evidence="10 11" id="KW-0472">Membrane</keyword>
<dbReference type="RefSeq" id="WP_066790420.1">
    <property type="nucleotide sequence ID" value="NZ_BJVD01000007.1"/>
</dbReference>
<evidence type="ECO:0000313" key="13">
    <source>
        <dbReference type="Proteomes" id="UP000076021"/>
    </source>
</evidence>
<dbReference type="PRINTS" id="PR00727">
    <property type="entry name" value="LEADERPTASE"/>
</dbReference>
<comment type="similarity">
    <text evidence="3 11">Belongs to the peptidase S26 family.</text>
</comment>
<dbReference type="PROSITE" id="PS00760">
    <property type="entry name" value="SPASE_I_2"/>
    <property type="match status" value="1"/>
</dbReference>
<dbReference type="InterPro" id="IPR036286">
    <property type="entry name" value="LexA/Signal_pep-like_sf"/>
</dbReference>
<keyword evidence="9 11" id="KW-1133">Transmembrane helix</keyword>
<dbReference type="OrthoDB" id="9802919at2"/>
<protein>
    <recommendedName>
        <fullName evidence="4 11">Signal peptidase I</fullName>
        <ecNumber evidence="4 11">3.4.21.89</ecNumber>
    </recommendedName>
</protein>
<dbReference type="AlphaFoldDB" id="A0A143HEU3"/>
<feature type="transmembrane region" description="Helical" evidence="11">
    <location>
        <begin position="12"/>
        <end position="32"/>
    </location>
</feature>
<keyword evidence="13" id="KW-1185">Reference proteome</keyword>
<sequence>MEKRNIGKELLSWVWPILLAVIIAVVCRQFLFSPVTVKGESMEPTYHNNNKIIISKVSHIDRFDIIVFDSPVEDDHYIKRVIGLPGDTIKVKDDQLYINGKKYKEPYLKQGIKEYESLGDNFTEDFTLKEVSGVKKVPKNSYFVLGDNRQNSSDSRDYGFIKKSAVTGEVKFQFYPLKF</sequence>
<evidence type="ECO:0000256" key="5">
    <source>
        <dbReference type="ARBA" id="ARBA00022475"/>
    </source>
</evidence>
<dbReference type="Pfam" id="PF10502">
    <property type="entry name" value="Peptidase_S26"/>
    <property type="match status" value="1"/>
</dbReference>
<keyword evidence="8 11" id="KW-0378">Hydrolase</keyword>
<dbReference type="EC" id="3.4.21.89" evidence="4 11"/>
<comment type="subcellular location">
    <subcellularLocation>
        <location evidence="2">Cell membrane</location>
        <topology evidence="2">Single-pass type II membrane protein</topology>
    </subcellularLocation>
    <subcellularLocation>
        <location evidence="11">Membrane</location>
        <topology evidence="11">Single-pass type II membrane protein</topology>
    </subcellularLocation>
</comment>
<dbReference type="PANTHER" id="PTHR43390">
    <property type="entry name" value="SIGNAL PEPTIDASE I"/>
    <property type="match status" value="1"/>
</dbReference>
<dbReference type="FunFam" id="2.10.109.10:FF:000008">
    <property type="entry name" value="Signal peptidase I"/>
    <property type="match status" value="1"/>
</dbReference>
<evidence type="ECO:0000256" key="4">
    <source>
        <dbReference type="ARBA" id="ARBA00013208"/>
    </source>
</evidence>
<gene>
    <name evidence="12" type="ORF">ATY39_13000</name>
</gene>
<evidence type="ECO:0000256" key="10">
    <source>
        <dbReference type="ARBA" id="ARBA00023136"/>
    </source>
</evidence>
<evidence type="ECO:0000256" key="1">
    <source>
        <dbReference type="ARBA" id="ARBA00000677"/>
    </source>
</evidence>
<dbReference type="SUPFAM" id="SSF51306">
    <property type="entry name" value="LexA/Signal peptidase"/>
    <property type="match status" value="1"/>
</dbReference>
<evidence type="ECO:0000256" key="6">
    <source>
        <dbReference type="ARBA" id="ARBA00022670"/>
    </source>
</evidence>
<dbReference type="GO" id="GO:0009003">
    <property type="term" value="F:signal peptidase activity"/>
    <property type="evidence" value="ECO:0007669"/>
    <property type="project" value="UniProtKB-EC"/>
</dbReference>
<dbReference type="STRING" id="241244.ATY39_13000"/>
<evidence type="ECO:0000313" key="12">
    <source>
        <dbReference type="EMBL" id="AMX00245.1"/>
    </source>
</evidence>
<evidence type="ECO:0000256" key="2">
    <source>
        <dbReference type="ARBA" id="ARBA00004401"/>
    </source>
</evidence>
<dbReference type="InterPro" id="IPR019533">
    <property type="entry name" value="Peptidase_S26"/>
</dbReference>
<organism evidence="12 13">
    <name type="scientific">Rummeliibacillus stabekisii</name>
    <dbReference type="NCBI Taxonomy" id="241244"/>
    <lineage>
        <taxon>Bacteria</taxon>
        <taxon>Bacillati</taxon>
        <taxon>Bacillota</taxon>
        <taxon>Bacilli</taxon>
        <taxon>Bacillales</taxon>
        <taxon>Caryophanaceae</taxon>
        <taxon>Rummeliibacillus</taxon>
    </lineage>
</organism>
<dbReference type="PANTHER" id="PTHR43390:SF8">
    <property type="entry name" value="SIGNAL PEPTIDASE I"/>
    <property type="match status" value="1"/>
</dbReference>
<dbReference type="GO" id="GO:0005886">
    <property type="term" value="C:plasma membrane"/>
    <property type="evidence" value="ECO:0007669"/>
    <property type="project" value="UniProtKB-SubCell"/>
</dbReference>
<dbReference type="Gene3D" id="2.10.109.10">
    <property type="entry name" value="Umud Fragment, subunit A"/>
    <property type="match status" value="1"/>
</dbReference>
<name>A0A143HEU3_9BACL</name>
<dbReference type="InterPro" id="IPR019757">
    <property type="entry name" value="Pept_S26A_signal_pept_1_Lys-AS"/>
</dbReference>
<accession>A0A143HEU3</accession>
<dbReference type="EMBL" id="CP014806">
    <property type="protein sequence ID" value="AMX00245.1"/>
    <property type="molecule type" value="Genomic_DNA"/>
</dbReference>
<reference evidence="12 13" key="1">
    <citation type="journal article" date="2016" name="Genome Announc.">
        <title>Whole-Genome Sequence of Rummeliibacillus stabekisii Strain PP9 Isolated from Antarctic Soil.</title>
        <authorList>
            <person name="da Mota F.F."/>
            <person name="Vollu R.E."/>
            <person name="Jurelevicius D."/>
            <person name="Seldin L."/>
        </authorList>
    </citation>
    <scope>NUCLEOTIDE SEQUENCE [LARGE SCALE GENOMIC DNA]</scope>
    <source>
        <strain evidence="12 13">PP9</strain>
    </source>
</reference>
<comment type="catalytic activity">
    <reaction evidence="1 11">
        <text>Cleavage of hydrophobic, N-terminal signal or leader sequences from secreted and periplasmic proteins.</text>
        <dbReference type="EC" id="3.4.21.89"/>
    </reaction>
</comment>
<dbReference type="CDD" id="cd06530">
    <property type="entry name" value="S26_SPase_I"/>
    <property type="match status" value="1"/>
</dbReference>
<dbReference type="GO" id="GO:0006465">
    <property type="term" value="P:signal peptide processing"/>
    <property type="evidence" value="ECO:0007669"/>
    <property type="project" value="InterPro"/>
</dbReference>
<evidence type="ECO:0000256" key="9">
    <source>
        <dbReference type="ARBA" id="ARBA00022989"/>
    </source>
</evidence>
<evidence type="ECO:0000256" key="7">
    <source>
        <dbReference type="ARBA" id="ARBA00022692"/>
    </source>
</evidence>
<dbReference type="NCBIfam" id="TIGR02227">
    <property type="entry name" value="sigpep_I_bact"/>
    <property type="match status" value="1"/>
</dbReference>
<keyword evidence="7 11" id="KW-0812">Transmembrane</keyword>
<evidence type="ECO:0000256" key="3">
    <source>
        <dbReference type="ARBA" id="ARBA00009370"/>
    </source>
</evidence>
<evidence type="ECO:0000256" key="8">
    <source>
        <dbReference type="ARBA" id="ARBA00022801"/>
    </source>
</evidence>